<feature type="compositionally biased region" description="Basic and acidic residues" evidence="1">
    <location>
        <begin position="1"/>
        <end position="12"/>
    </location>
</feature>
<dbReference type="RefSeq" id="XP_040760316.1">
    <property type="nucleotide sequence ID" value="XM_040911702.1"/>
</dbReference>
<gene>
    <name evidence="2" type="ORF">LAESUDRAFT_752084</name>
</gene>
<evidence type="ECO:0000313" key="3">
    <source>
        <dbReference type="Proteomes" id="UP000076871"/>
    </source>
</evidence>
<feature type="region of interest" description="Disordered" evidence="1">
    <location>
        <begin position="1"/>
        <end position="30"/>
    </location>
</feature>
<keyword evidence="3" id="KW-1185">Reference proteome</keyword>
<reference evidence="2 3" key="1">
    <citation type="journal article" date="2016" name="Mol. Biol. Evol.">
        <title>Comparative Genomics of Early-Diverging Mushroom-Forming Fungi Provides Insights into the Origins of Lignocellulose Decay Capabilities.</title>
        <authorList>
            <person name="Nagy L.G."/>
            <person name="Riley R."/>
            <person name="Tritt A."/>
            <person name="Adam C."/>
            <person name="Daum C."/>
            <person name="Floudas D."/>
            <person name="Sun H."/>
            <person name="Yadav J.S."/>
            <person name="Pangilinan J."/>
            <person name="Larsson K.H."/>
            <person name="Matsuura K."/>
            <person name="Barry K."/>
            <person name="Labutti K."/>
            <person name="Kuo R."/>
            <person name="Ohm R.A."/>
            <person name="Bhattacharya S.S."/>
            <person name="Shirouzu T."/>
            <person name="Yoshinaga Y."/>
            <person name="Martin F.M."/>
            <person name="Grigoriev I.V."/>
            <person name="Hibbett D.S."/>
        </authorList>
    </citation>
    <scope>NUCLEOTIDE SEQUENCE [LARGE SCALE GENOMIC DNA]</scope>
    <source>
        <strain evidence="2 3">93-53</strain>
    </source>
</reference>
<organism evidence="2 3">
    <name type="scientific">Laetiporus sulphureus 93-53</name>
    <dbReference type="NCBI Taxonomy" id="1314785"/>
    <lineage>
        <taxon>Eukaryota</taxon>
        <taxon>Fungi</taxon>
        <taxon>Dikarya</taxon>
        <taxon>Basidiomycota</taxon>
        <taxon>Agaricomycotina</taxon>
        <taxon>Agaricomycetes</taxon>
        <taxon>Polyporales</taxon>
        <taxon>Laetiporus</taxon>
    </lineage>
</organism>
<sequence>MDVSQEHAEVEARNLLPGGHASFASPDAPLRSVEPSGLQIGARMCHEVDDQGQSLSVKTIQVSSNATSRDPTSWLWKEVLEYSRKPHVNSGRKLQELITNQRLTGRLLIQCDKKSLRMLAGGDREIYADIKLLSHRLKQEAKHTSSIQPRSPILQDLFSE</sequence>
<dbReference type="EMBL" id="KV427651">
    <property type="protein sequence ID" value="KZT02576.1"/>
    <property type="molecule type" value="Genomic_DNA"/>
</dbReference>
<proteinExistence type="predicted"/>
<dbReference type="InParanoid" id="A0A165CCS5"/>
<evidence type="ECO:0000256" key="1">
    <source>
        <dbReference type="SAM" id="MobiDB-lite"/>
    </source>
</evidence>
<name>A0A165CCS5_9APHY</name>
<dbReference type="GeneID" id="63828730"/>
<accession>A0A165CCS5</accession>
<protein>
    <submittedName>
        <fullName evidence="2">Uncharacterized protein</fullName>
    </submittedName>
</protein>
<dbReference type="Proteomes" id="UP000076871">
    <property type="component" value="Unassembled WGS sequence"/>
</dbReference>
<dbReference type="AlphaFoldDB" id="A0A165CCS5"/>
<evidence type="ECO:0000313" key="2">
    <source>
        <dbReference type="EMBL" id="KZT02576.1"/>
    </source>
</evidence>